<gene>
    <name evidence="1" type="ORF">MCYG_05303</name>
</gene>
<evidence type="ECO:0000313" key="2">
    <source>
        <dbReference type="Proteomes" id="UP000002035"/>
    </source>
</evidence>
<organism evidence="1 2">
    <name type="scientific">Arthroderma otae (strain ATCC MYA-4605 / CBS 113480)</name>
    <name type="common">Microsporum canis</name>
    <dbReference type="NCBI Taxonomy" id="554155"/>
    <lineage>
        <taxon>Eukaryota</taxon>
        <taxon>Fungi</taxon>
        <taxon>Dikarya</taxon>
        <taxon>Ascomycota</taxon>
        <taxon>Pezizomycotina</taxon>
        <taxon>Eurotiomycetes</taxon>
        <taxon>Eurotiomycetidae</taxon>
        <taxon>Onygenales</taxon>
        <taxon>Arthrodermataceae</taxon>
        <taxon>Microsporum</taxon>
    </lineage>
</organism>
<protein>
    <submittedName>
        <fullName evidence="1">Uncharacterized protein</fullName>
    </submittedName>
</protein>
<dbReference type="Proteomes" id="UP000002035">
    <property type="component" value="Unassembled WGS sequence"/>
</dbReference>
<dbReference type="GeneID" id="9228560"/>
<dbReference type="OrthoDB" id="10591638at2759"/>
<keyword evidence="2" id="KW-1185">Reference proteome</keyword>
<sequence>MLNIMLPAGDCILSSPSKLREPIHIAERTNWIYAELRLWGRYGPAGRFVMLHSRDDQTRQSSSVHACVFPQATLRASSGHAPVHVPSWTEESLSVNTFSTI</sequence>
<evidence type="ECO:0000313" key="1">
    <source>
        <dbReference type="EMBL" id="EEQ32484.1"/>
    </source>
</evidence>
<dbReference type="AlphaFoldDB" id="C5FRI1"/>
<dbReference type="RefSeq" id="XP_002845434.1">
    <property type="nucleotide sequence ID" value="XM_002845388.1"/>
</dbReference>
<dbReference type="EMBL" id="DS995705">
    <property type="protein sequence ID" value="EEQ32484.1"/>
    <property type="molecule type" value="Genomic_DNA"/>
</dbReference>
<name>C5FRI1_ARTOC</name>
<accession>C5FRI1</accession>
<proteinExistence type="predicted"/>
<dbReference type="VEuPathDB" id="FungiDB:MCYG_05303"/>
<dbReference type="HOGENOM" id="CLU_2291058_0_0_1"/>
<reference evidence="2" key="1">
    <citation type="journal article" date="2012" name="MBio">
        <title>Comparative genome analysis of Trichophyton rubrum and related dermatophytes reveals candidate genes involved in infection.</title>
        <authorList>
            <person name="Martinez D.A."/>
            <person name="Oliver B.G."/>
            <person name="Graeser Y."/>
            <person name="Goldberg J.M."/>
            <person name="Li W."/>
            <person name="Martinez-Rossi N.M."/>
            <person name="Monod M."/>
            <person name="Shelest E."/>
            <person name="Barton R.C."/>
            <person name="Birch E."/>
            <person name="Brakhage A.A."/>
            <person name="Chen Z."/>
            <person name="Gurr S.J."/>
            <person name="Heiman D."/>
            <person name="Heitman J."/>
            <person name="Kosti I."/>
            <person name="Rossi A."/>
            <person name="Saif S."/>
            <person name="Samalova M."/>
            <person name="Saunders C.W."/>
            <person name="Shea T."/>
            <person name="Summerbell R.C."/>
            <person name="Xu J."/>
            <person name="Young S."/>
            <person name="Zeng Q."/>
            <person name="Birren B.W."/>
            <person name="Cuomo C.A."/>
            <person name="White T.C."/>
        </authorList>
    </citation>
    <scope>NUCLEOTIDE SEQUENCE [LARGE SCALE GENOMIC DNA]</scope>
    <source>
        <strain evidence="2">ATCC MYA-4605 / CBS 113480</strain>
    </source>
</reference>